<evidence type="ECO:0000256" key="1">
    <source>
        <dbReference type="ARBA" id="ARBA00005771"/>
    </source>
</evidence>
<evidence type="ECO:0000256" key="2">
    <source>
        <dbReference type="ARBA" id="ARBA00022679"/>
    </source>
</evidence>
<feature type="region of interest" description="Disordered" evidence="3">
    <location>
        <begin position="9"/>
        <end position="40"/>
    </location>
</feature>
<dbReference type="AlphaFoldDB" id="A0AAV2HUM5"/>
<feature type="compositionally biased region" description="Basic and acidic residues" evidence="3">
    <location>
        <begin position="24"/>
        <end position="34"/>
    </location>
</feature>
<accession>A0AAV2HUM5</accession>
<comment type="caution">
    <text evidence="5">The sequence shown here is derived from an EMBL/GenBank/DDBJ whole genome shotgun (WGS) entry which is preliminary data.</text>
</comment>
<dbReference type="InterPro" id="IPR027417">
    <property type="entry name" value="P-loop_NTPase"/>
</dbReference>
<dbReference type="GO" id="GO:0008146">
    <property type="term" value="F:sulfotransferase activity"/>
    <property type="evidence" value="ECO:0007669"/>
    <property type="project" value="InterPro"/>
</dbReference>
<evidence type="ECO:0000259" key="4">
    <source>
        <dbReference type="Pfam" id="PF00685"/>
    </source>
</evidence>
<dbReference type="SUPFAM" id="SSF52540">
    <property type="entry name" value="P-loop containing nucleoside triphosphate hydrolases"/>
    <property type="match status" value="1"/>
</dbReference>
<protein>
    <recommendedName>
        <fullName evidence="4">Sulfotransferase domain-containing protein</fullName>
    </recommendedName>
</protein>
<organism evidence="5 6">
    <name type="scientific">Lymnaea stagnalis</name>
    <name type="common">Great pond snail</name>
    <name type="synonym">Helix stagnalis</name>
    <dbReference type="NCBI Taxonomy" id="6523"/>
    <lineage>
        <taxon>Eukaryota</taxon>
        <taxon>Metazoa</taxon>
        <taxon>Spiralia</taxon>
        <taxon>Lophotrochozoa</taxon>
        <taxon>Mollusca</taxon>
        <taxon>Gastropoda</taxon>
        <taxon>Heterobranchia</taxon>
        <taxon>Euthyneura</taxon>
        <taxon>Panpulmonata</taxon>
        <taxon>Hygrophila</taxon>
        <taxon>Lymnaeoidea</taxon>
        <taxon>Lymnaeidae</taxon>
        <taxon>Lymnaea</taxon>
    </lineage>
</organism>
<sequence>MDEKHLAILNEAAKRDEQTDDTGDQGRHMSEPKAEPAQLNTEGMQLEYIEDRGGATLMLQVVDGRYYPIFPTDVIKNIASLKLRNDDIILAGYLKAGTHWVWEILRMLCAGTTDIPLAEKDQCMVEQQAQADIDVLPSPRILNTHSLFEQLPAEIFVKKPKIVYLTRNPKDTAVSMYHHHVQLVDYYAYRGKFEDHVRLFVDGKVDFGSWFHHIDNWSRAVRDYPDIPIMEVNYEDLSQNPKKIIQDLANYLDLSPSAELVSKIVSECSIERMRAKKAEFDLDKQGNSIMYRKGKVGSWQSYFSEELNIWFDHVYQTKMADIKTLFHWSFTLDGQQ</sequence>
<dbReference type="Gene3D" id="3.40.50.300">
    <property type="entry name" value="P-loop containing nucleotide triphosphate hydrolases"/>
    <property type="match status" value="1"/>
</dbReference>
<comment type="similarity">
    <text evidence="1">Belongs to the sulfotransferase 1 family.</text>
</comment>
<name>A0AAV2HUM5_LYMST</name>
<dbReference type="Pfam" id="PF00685">
    <property type="entry name" value="Sulfotransfer_1"/>
    <property type="match status" value="1"/>
</dbReference>
<dbReference type="InterPro" id="IPR000863">
    <property type="entry name" value="Sulfotransferase_dom"/>
</dbReference>
<evidence type="ECO:0000313" key="5">
    <source>
        <dbReference type="EMBL" id="CAL1537695.1"/>
    </source>
</evidence>
<dbReference type="Proteomes" id="UP001497497">
    <property type="component" value="Unassembled WGS sequence"/>
</dbReference>
<reference evidence="5 6" key="1">
    <citation type="submission" date="2024-04" db="EMBL/GenBank/DDBJ databases">
        <authorList>
            <consortium name="Genoscope - CEA"/>
            <person name="William W."/>
        </authorList>
    </citation>
    <scope>NUCLEOTIDE SEQUENCE [LARGE SCALE GENOMIC DNA]</scope>
</reference>
<keyword evidence="6" id="KW-1185">Reference proteome</keyword>
<proteinExistence type="inferred from homology"/>
<feature type="domain" description="Sulfotransferase" evidence="4">
    <location>
        <begin position="86"/>
        <end position="322"/>
    </location>
</feature>
<dbReference type="EMBL" id="CAXITT010000272">
    <property type="protein sequence ID" value="CAL1537695.1"/>
    <property type="molecule type" value="Genomic_DNA"/>
</dbReference>
<keyword evidence="2" id="KW-0808">Transferase</keyword>
<evidence type="ECO:0000256" key="3">
    <source>
        <dbReference type="SAM" id="MobiDB-lite"/>
    </source>
</evidence>
<evidence type="ECO:0000313" key="6">
    <source>
        <dbReference type="Proteomes" id="UP001497497"/>
    </source>
</evidence>
<dbReference type="PANTHER" id="PTHR11783">
    <property type="entry name" value="SULFOTRANSFERASE SULT"/>
    <property type="match status" value="1"/>
</dbReference>
<gene>
    <name evidence="5" type="ORF">GSLYS_00011597001</name>
</gene>